<proteinExistence type="predicted"/>
<evidence type="ECO:0000313" key="3">
    <source>
        <dbReference type="Proteomes" id="UP001199795"/>
    </source>
</evidence>
<keyword evidence="3" id="KW-1185">Reference proteome</keyword>
<comment type="caution">
    <text evidence="2">The sequence shown here is derived from an EMBL/GenBank/DDBJ whole genome shotgun (WGS) entry which is preliminary data.</text>
</comment>
<dbReference type="Gene3D" id="3.30.470.20">
    <property type="entry name" value="ATP-grasp fold, B domain"/>
    <property type="match status" value="1"/>
</dbReference>
<gene>
    <name evidence="2" type="ORF">L3X37_09665</name>
</gene>
<name>A0AAE3EPA3_9FLAO</name>
<dbReference type="Proteomes" id="UP001199795">
    <property type="component" value="Unassembled WGS sequence"/>
</dbReference>
<dbReference type="RefSeq" id="WP_237239971.1">
    <property type="nucleotide sequence ID" value="NZ_JAKKDU010000010.1"/>
</dbReference>
<evidence type="ECO:0000313" key="2">
    <source>
        <dbReference type="EMBL" id="MCF7568631.1"/>
    </source>
</evidence>
<dbReference type="Pfam" id="PF14397">
    <property type="entry name" value="ATPgrasp_ST"/>
    <property type="match status" value="1"/>
</dbReference>
<accession>A0AAE3EPA3</accession>
<evidence type="ECO:0000259" key="1">
    <source>
        <dbReference type="Pfam" id="PF14397"/>
    </source>
</evidence>
<dbReference type="AlphaFoldDB" id="A0AAE3EPA3"/>
<dbReference type="EMBL" id="JAKKDU010000010">
    <property type="protein sequence ID" value="MCF7568631.1"/>
    <property type="molecule type" value="Genomic_DNA"/>
</dbReference>
<organism evidence="2 3">
    <name type="scientific">Wocania arenilitoris</name>
    <dbReference type="NCBI Taxonomy" id="2044858"/>
    <lineage>
        <taxon>Bacteria</taxon>
        <taxon>Pseudomonadati</taxon>
        <taxon>Bacteroidota</taxon>
        <taxon>Flavobacteriia</taxon>
        <taxon>Flavobacteriales</taxon>
        <taxon>Flavobacteriaceae</taxon>
        <taxon>Wocania</taxon>
    </lineage>
</organism>
<reference evidence="2" key="1">
    <citation type="submission" date="2022-01" db="EMBL/GenBank/DDBJ databases">
        <title>Draft genome sequence of Sabulilitoribacter arenilitoris KCTC 52401.</title>
        <authorList>
            <person name="Oh J.-S."/>
        </authorList>
    </citation>
    <scope>NUCLEOTIDE SEQUENCE</scope>
    <source>
        <strain evidence="2">HMF6543</strain>
    </source>
</reference>
<sequence>MLSRLRHLNVFIKDKNKKGWLKIIKEIIHFSWVKKDIPSDYFRKFLYRNDVSDYTNYLTLKEYYSIINSPKIIVPEAGSILNNKLSFALFAEKNKLPTPKLISYNLTNSFFFNGSFKTIKSSNDLIAFFKDVFKQIDKSKLFLKLFNSLGGKGCILLEKNRLNEQISLHKDDLLNNCYIHQKVVIQHSDISKIYNNSINTIRIDTFIDKQKNIHVLSALMRFGAGNSFVDNASAGGFSIALDLNTNKLKGPCRQDLSKGGKVFFAHPDSNTKLDGYKIPYVTEACKLAKTASKLLPSRLIGWDIAITPRGPLIIEGNQGPSLHLTDVAYGGYCKHPIIQDILKEIKE</sequence>
<protein>
    <recommendedName>
        <fullName evidence="1">Alpha-L-glutamate ligase-related protein ATP-grasp domain-containing protein</fullName>
    </recommendedName>
</protein>
<dbReference type="InterPro" id="IPR039523">
    <property type="entry name" value="RimK-rel_E_lig_ATP-grasp"/>
</dbReference>
<feature type="domain" description="Alpha-L-glutamate ligase-related protein ATP-grasp" evidence="1">
    <location>
        <begin position="77"/>
        <end position="331"/>
    </location>
</feature>